<comment type="caution">
    <text evidence="1">The sequence shown here is derived from an EMBL/GenBank/DDBJ whole genome shotgun (WGS) entry which is preliminary data.</text>
</comment>
<dbReference type="Proteomes" id="UP000499080">
    <property type="component" value="Unassembled WGS sequence"/>
</dbReference>
<protein>
    <recommendedName>
        <fullName evidence="3">H15 domain-containing protein</fullName>
    </recommendedName>
</protein>
<accession>A0A4Y2VSC4</accession>
<gene>
    <name evidence="1" type="ORF">AVEN_202658_1</name>
</gene>
<sequence>MSKSNKKRLRKLILLAVQSVGGKKGASMEHIKKFLNCKKAGLWRKFETKIVWMSLLKTGQLKKKGGKYFAKKSKRKTLDEGIERLAKRTERNQIQSPKKKIRNKDINRLAKRINKIQIESPKKMIPDKDINSLVKRINKIRILSPKKKTRDLDTNRLTKRFEGKKMSLPNPFTEACDCFEHT</sequence>
<evidence type="ECO:0000313" key="1">
    <source>
        <dbReference type="EMBL" id="GBO27592.1"/>
    </source>
</evidence>
<name>A0A4Y2VSC4_ARAVE</name>
<evidence type="ECO:0000313" key="2">
    <source>
        <dbReference type="Proteomes" id="UP000499080"/>
    </source>
</evidence>
<reference evidence="1 2" key="1">
    <citation type="journal article" date="2019" name="Sci. Rep.">
        <title>Orb-weaving spider Araneus ventricosus genome elucidates the spidroin gene catalogue.</title>
        <authorList>
            <person name="Kono N."/>
            <person name="Nakamura H."/>
            <person name="Ohtoshi R."/>
            <person name="Moran D.A.P."/>
            <person name="Shinohara A."/>
            <person name="Yoshida Y."/>
            <person name="Fujiwara M."/>
            <person name="Mori M."/>
            <person name="Tomita M."/>
            <person name="Arakawa K."/>
        </authorList>
    </citation>
    <scope>NUCLEOTIDE SEQUENCE [LARGE SCALE GENOMIC DNA]</scope>
</reference>
<dbReference type="EMBL" id="BGPR01050602">
    <property type="protein sequence ID" value="GBO27592.1"/>
    <property type="molecule type" value="Genomic_DNA"/>
</dbReference>
<evidence type="ECO:0008006" key="3">
    <source>
        <dbReference type="Google" id="ProtNLM"/>
    </source>
</evidence>
<dbReference type="AlphaFoldDB" id="A0A4Y2VSC4"/>
<proteinExistence type="predicted"/>
<keyword evidence="2" id="KW-1185">Reference proteome</keyword>
<organism evidence="1 2">
    <name type="scientific">Araneus ventricosus</name>
    <name type="common">Orbweaver spider</name>
    <name type="synonym">Epeira ventricosa</name>
    <dbReference type="NCBI Taxonomy" id="182803"/>
    <lineage>
        <taxon>Eukaryota</taxon>
        <taxon>Metazoa</taxon>
        <taxon>Ecdysozoa</taxon>
        <taxon>Arthropoda</taxon>
        <taxon>Chelicerata</taxon>
        <taxon>Arachnida</taxon>
        <taxon>Araneae</taxon>
        <taxon>Araneomorphae</taxon>
        <taxon>Entelegynae</taxon>
        <taxon>Araneoidea</taxon>
        <taxon>Araneidae</taxon>
        <taxon>Araneus</taxon>
    </lineage>
</organism>